<dbReference type="Pfam" id="PF11563">
    <property type="entry name" value="Protoglobin"/>
    <property type="match status" value="1"/>
</dbReference>
<dbReference type="SUPFAM" id="SSF46458">
    <property type="entry name" value="Globin-like"/>
    <property type="match status" value="1"/>
</dbReference>
<dbReference type="Proteomes" id="UP000616608">
    <property type="component" value="Unassembled WGS sequence"/>
</dbReference>
<dbReference type="EMBL" id="BMJT01000012">
    <property type="protein sequence ID" value="GGG32001.1"/>
    <property type="molecule type" value="Genomic_DNA"/>
</dbReference>
<dbReference type="PANTHER" id="PTHR32089">
    <property type="entry name" value="METHYL-ACCEPTING CHEMOTAXIS PROTEIN MCPB"/>
    <property type="match status" value="1"/>
</dbReference>
<dbReference type="Gene3D" id="1.10.490.10">
    <property type="entry name" value="Globins"/>
    <property type="match status" value="1"/>
</dbReference>
<dbReference type="InterPro" id="IPR025991">
    <property type="entry name" value="Chemoreceptor_zinc-bind_dom"/>
</dbReference>
<dbReference type="GO" id="GO:0020037">
    <property type="term" value="F:heme binding"/>
    <property type="evidence" value="ECO:0007669"/>
    <property type="project" value="InterPro"/>
</dbReference>
<dbReference type="SMART" id="SM00283">
    <property type="entry name" value="MA"/>
    <property type="match status" value="1"/>
</dbReference>
<dbReference type="PANTHER" id="PTHR32089:SF112">
    <property type="entry name" value="LYSOZYME-LIKE PROTEIN-RELATED"/>
    <property type="match status" value="1"/>
</dbReference>
<gene>
    <name evidence="5" type="ORF">GCM10007425_28320</name>
</gene>
<comment type="caution">
    <text evidence="5">The sequence shown here is derived from an EMBL/GenBank/DDBJ whole genome shotgun (WGS) entry which is preliminary data.</text>
</comment>
<evidence type="ECO:0000256" key="2">
    <source>
        <dbReference type="ARBA" id="ARBA00029447"/>
    </source>
</evidence>
<dbReference type="PRINTS" id="PR00260">
    <property type="entry name" value="CHEMTRNSDUCR"/>
</dbReference>
<dbReference type="InterPro" id="IPR044398">
    <property type="entry name" value="Globin-sensor_dom"/>
</dbReference>
<reference evidence="5" key="2">
    <citation type="submission" date="2020-09" db="EMBL/GenBank/DDBJ databases">
        <authorList>
            <person name="Sun Q."/>
            <person name="Zhou Y."/>
        </authorList>
    </citation>
    <scope>NUCLEOTIDE SEQUENCE</scope>
    <source>
        <strain evidence="5">CGMCC 1.15760</strain>
    </source>
</reference>
<evidence type="ECO:0000313" key="5">
    <source>
        <dbReference type="EMBL" id="GGG32001.1"/>
    </source>
</evidence>
<evidence type="ECO:0000259" key="4">
    <source>
        <dbReference type="PROSITE" id="PS50111"/>
    </source>
</evidence>
<dbReference type="CDD" id="cd01068">
    <property type="entry name" value="globin_sensor"/>
    <property type="match status" value="1"/>
</dbReference>
<dbReference type="InterPro" id="IPR009050">
    <property type="entry name" value="Globin-like_sf"/>
</dbReference>
<dbReference type="Gene3D" id="1.10.287.950">
    <property type="entry name" value="Methyl-accepting chemotaxis protein"/>
    <property type="match status" value="1"/>
</dbReference>
<evidence type="ECO:0000256" key="3">
    <source>
        <dbReference type="PROSITE-ProRule" id="PRU00284"/>
    </source>
</evidence>
<organism evidence="5 6">
    <name type="scientific">Lysinibacillus alkalisoli</name>
    <dbReference type="NCBI Taxonomy" id="1911548"/>
    <lineage>
        <taxon>Bacteria</taxon>
        <taxon>Bacillati</taxon>
        <taxon>Bacillota</taxon>
        <taxon>Bacilli</taxon>
        <taxon>Bacillales</taxon>
        <taxon>Bacillaceae</taxon>
        <taxon>Lysinibacillus</taxon>
    </lineage>
</organism>
<dbReference type="GO" id="GO:0006935">
    <property type="term" value="P:chemotaxis"/>
    <property type="evidence" value="ECO:0007669"/>
    <property type="project" value="InterPro"/>
</dbReference>
<comment type="similarity">
    <text evidence="2">Belongs to the methyl-accepting chemotaxis (MCP) protein family.</text>
</comment>
<dbReference type="GO" id="GO:0019825">
    <property type="term" value="F:oxygen binding"/>
    <property type="evidence" value="ECO:0007669"/>
    <property type="project" value="InterPro"/>
</dbReference>
<feature type="domain" description="Methyl-accepting transducer" evidence="4">
    <location>
        <begin position="208"/>
        <end position="421"/>
    </location>
</feature>
<dbReference type="InterPro" id="IPR004089">
    <property type="entry name" value="MCPsignal_dom"/>
</dbReference>
<dbReference type="Pfam" id="PF00015">
    <property type="entry name" value="MCPsignal"/>
    <property type="match status" value="1"/>
</dbReference>
<keyword evidence="1 3" id="KW-0807">Transducer</keyword>
<sequence length="582" mass="65963">MIFKKKKIDLYQYFNTENQSDIGANERFQEKLDFLALSRIRRESVLFLKDLYEENRVAILDNFYDRLLAIPDFAHVIETHTTVERLKKTFDAHFISLFQDELDLNYVFKRRKIAYTHARLGVLPNWMISAYTLVNQLIIPLIVDRFAHEPQKMLEVLLSYDSLVTIDQQIIVETYIEIQAGSVVNGLGDIITYNTQLDQIKALMQFQEGQEQDIVHANDSMQNLDTSIADVATTVSDISQTTSATLQALNQDLTALQHVSQILQTTDEGQQTMQAHIAQLVERVTSVTSLMALITSIADQTNLLALNASIEAARAGDAGKGFAVVAEEVRKLADDTKTSIQSIQDDIGALLTITHDIDALTQQFATDLHQGVTDTLRISTTLAELNTHLQHQGTRFEEMAQLTRAQNEAASDITARNRNILTSMQQSKDIVFHTGEAIYQLSQMIDAYRATTISKNFIISHEDVISLAITDHLLWRWRIYNLLLGFDHMTVEEMGTARDSRLGSWYYGKGQETLGDKVVFQQLEAPYLRMYELACKAVKTHNDGKTQQAEEVLVDLTAASQEVIAILEQLREIVIEDKKKYH</sequence>
<dbReference type="InterPro" id="IPR012292">
    <property type="entry name" value="Globin/Proto"/>
</dbReference>
<proteinExistence type="inferred from homology"/>
<evidence type="ECO:0000313" key="6">
    <source>
        <dbReference type="Proteomes" id="UP000616608"/>
    </source>
</evidence>
<name>A0A917LJK7_9BACI</name>
<dbReference type="Pfam" id="PF13682">
    <property type="entry name" value="CZB"/>
    <property type="match status" value="1"/>
</dbReference>
<dbReference type="GO" id="GO:0004888">
    <property type="term" value="F:transmembrane signaling receptor activity"/>
    <property type="evidence" value="ECO:0007669"/>
    <property type="project" value="InterPro"/>
</dbReference>
<dbReference type="SUPFAM" id="SSF58104">
    <property type="entry name" value="Methyl-accepting chemotaxis protein (MCP) signaling domain"/>
    <property type="match status" value="1"/>
</dbReference>
<dbReference type="RefSeq" id="WP_188615727.1">
    <property type="nucleotide sequence ID" value="NZ_BMJT01000012.1"/>
</dbReference>
<reference evidence="5" key="1">
    <citation type="journal article" date="2014" name="Int. J. Syst. Evol. Microbiol.">
        <title>Complete genome sequence of Corynebacterium casei LMG S-19264T (=DSM 44701T), isolated from a smear-ripened cheese.</title>
        <authorList>
            <consortium name="US DOE Joint Genome Institute (JGI-PGF)"/>
            <person name="Walter F."/>
            <person name="Albersmeier A."/>
            <person name="Kalinowski J."/>
            <person name="Ruckert C."/>
        </authorList>
    </citation>
    <scope>NUCLEOTIDE SEQUENCE</scope>
    <source>
        <strain evidence="5">CGMCC 1.15760</strain>
    </source>
</reference>
<dbReference type="PROSITE" id="PS50111">
    <property type="entry name" value="CHEMOTAXIS_TRANSDUC_2"/>
    <property type="match status" value="1"/>
</dbReference>
<dbReference type="InterPro" id="IPR004090">
    <property type="entry name" value="Chemotax_Me-accpt_rcpt"/>
</dbReference>
<protein>
    <recommendedName>
        <fullName evidence="4">Methyl-accepting transducer domain-containing protein</fullName>
    </recommendedName>
</protein>
<keyword evidence="6" id="KW-1185">Reference proteome</keyword>
<dbReference type="AlphaFoldDB" id="A0A917LJK7"/>
<accession>A0A917LJK7</accession>
<dbReference type="InterPro" id="IPR039379">
    <property type="entry name" value="Protoglobin_sensor_dom"/>
</dbReference>
<dbReference type="Gene3D" id="1.20.120.30">
    <property type="entry name" value="Aspartate receptor, ligand-binding domain"/>
    <property type="match status" value="1"/>
</dbReference>
<evidence type="ECO:0000256" key="1">
    <source>
        <dbReference type="ARBA" id="ARBA00023224"/>
    </source>
</evidence>
<dbReference type="GO" id="GO:0007165">
    <property type="term" value="P:signal transduction"/>
    <property type="evidence" value="ECO:0007669"/>
    <property type="project" value="UniProtKB-KW"/>
</dbReference>
<dbReference type="GO" id="GO:0016020">
    <property type="term" value="C:membrane"/>
    <property type="evidence" value="ECO:0007669"/>
    <property type="project" value="InterPro"/>
</dbReference>